<gene>
    <name evidence="2" type="ORF">BaRGS_00002683</name>
</gene>
<dbReference type="Proteomes" id="UP001519460">
    <property type="component" value="Unassembled WGS sequence"/>
</dbReference>
<dbReference type="AlphaFoldDB" id="A0ABD0M2I7"/>
<feature type="compositionally biased region" description="Polar residues" evidence="1">
    <location>
        <begin position="217"/>
        <end position="229"/>
    </location>
</feature>
<protein>
    <submittedName>
        <fullName evidence="2">Uncharacterized protein</fullName>
    </submittedName>
</protein>
<evidence type="ECO:0000313" key="3">
    <source>
        <dbReference type="Proteomes" id="UP001519460"/>
    </source>
</evidence>
<reference evidence="2 3" key="1">
    <citation type="journal article" date="2023" name="Sci. Data">
        <title>Genome assembly of the Korean intertidal mud-creeper Batillaria attramentaria.</title>
        <authorList>
            <person name="Patra A.K."/>
            <person name="Ho P.T."/>
            <person name="Jun S."/>
            <person name="Lee S.J."/>
            <person name="Kim Y."/>
            <person name="Won Y.J."/>
        </authorList>
    </citation>
    <scope>NUCLEOTIDE SEQUENCE [LARGE SCALE GENOMIC DNA]</scope>
    <source>
        <strain evidence="2">Wonlab-2016</strain>
    </source>
</reference>
<dbReference type="EMBL" id="JACVVK020000008">
    <property type="protein sequence ID" value="KAK7505961.1"/>
    <property type="molecule type" value="Genomic_DNA"/>
</dbReference>
<accession>A0ABD0M2I7</accession>
<feature type="region of interest" description="Disordered" evidence="1">
    <location>
        <begin position="143"/>
        <end position="237"/>
    </location>
</feature>
<name>A0ABD0M2I7_9CAEN</name>
<organism evidence="2 3">
    <name type="scientific">Batillaria attramentaria</name>
    <dbReference type="NCBI Taxonomy" id="370345"/>
    <lineage>
        <taxon>Eukaryota</taxon>
        <taxon>Metazoa</taxon>
        <taxon>Spiralia</taxon>
        <taxon>Lophotrochozoa</taxon>
        <taxon>Mollusca</taxon>
        <taxon>Gastropoda</taxon>
        <taxon>Caenogastropoda</taxon>
        <taxon>Sorbeoconcha</taxon>
        <taxon>Cerithioidea</taxon>
        <taxon>Batillariidae</taxon>
        <taxon>Batillaria</taxon>
    </lineage>
</organism>
<feature type="region of interest" description="Disordered" evidence="1">
    <location>
        <begin position="55"/>
        <end position="83"/>
    </location>
</feature>
<sequence length="286" mass="30629">MSVATPTAPIVKHVSWEVPPTPSTVVGQLDIPTLSIPVNGQDDLLMDLQEQLAEVPEKPQDTAAEEADADAHRHSPAKTPRMTPVNSAVRVKNGMTTSVDVSVSRAPTPTQKHSIVGPLGIPAEFMARHRPDIPILDLQESLRRMSQDSHNTATSSSTGRSFTTSSSGKTPRLTVGQTSDNDKKHTHLSPTNDKRQHTHVSSFSNIDKNIAWRTPRDTPSLSRHATGVTQGHGDGGHLSVNGWRSVSNATSLANTPYGTPWITPVSSARAASRAHVGDKSTLHQSG</sequence>
<proteinExistence type="predicted"/>
<keyword evidence="3" id="KW-1185">Reference proteome</keyword>
<feature type="compositionally biased region" description="Low complexity" evidence="1">
    <location>
        <begin position="152"/>
        <end position="170"/>
    </location>
</feature>
<comment type="caution">
    <text evidence="2">The sequence shown here is derived from an EMBL/GenBank/DDBJ whole genome shotgun (WGS) entry which is preliminary data.</text>
</comment>
<evidence type="ECO:0000256" key="1">
    <source>
        <dbReference type="SAM" id="MobiDB-lite"/>
    </source>
</evidence>
<evidence type="ECO:0000313" key="2">
    <source>
        <dbReference type="EMBL" id="KAK7505961.1"/>
    </source>
</evidence>